<dbReference type="Proteomes" id="UP000008672">
    <property type="component" value="Unassembled WGS sequence"/>
</dbReference>
<feature type="compositionally biased region" description="Polar residues" evidence="1">
    <location>
        <begin position="789"/>
        <end position="798"/>
    </location>
</feature>
<dbReference type="HOGENOM" id="CLU_008553_0_0_1"/>
<dbReference type="GO" id="GO:0045944">
    <property type="term" value="P:positive regulation of transcription by RNA polymerase II"/>
    <property type="evidence" value="ECO:0007669"/>
    <property type="project" value="TreeGrafter"/>
</dbReference>
<dbReference type="AlphaFoldDB" id="H3A864"/>
<dbReference type="GO" id="GO:0032922">
    <property type="term" value="P:circadian regulation of gene expression"/>
    <property type="evidence" value="ECO:0007669"/>
    <property type="project" value="TreeGrafter"/>
</dbReference>
<dbReference type="Ensembl" id="ENSLACT00000005887.1">
    <property type="protein sequence ID" value="ENSLACP00000005835.1"/>
    <property type="gene ID" value="ENSLACG00000005183.1"/>
</dbReference>
<feature type="region of interest" description="Disordered" evidence="1">
    <location>
        <begin position="726"/>
        <end position="755"/>
    </location>
</feature>
<dbReference type="KEGG" id="lcm:102353693"/>
<accession>H3A864</accession>
<dbReference type="GO" id="GO:0071392">
    <property type="term" value="P:cellular response to estradiol stimulus"/>
    <property type="evidence" value="ECO:0007669"/>
    <property type="project" value="TreeGrafter"/>
</dbReference>
<reference evidence="5" key="3">
    <citation type="submission" date="2025-09" db="UniProtKB">
        <authorList>
            <consortium name="Ensembl"/>
        </authorList>
    </citation>
    <scope>IDENTIFICATION</scope>
</reference>
<sequence>MTHGEELGSEMQQDFVLTYYEGLRMHQATGGSIAAADKRSGTGGHGGRDQKYRTSSSNLSSCQVNGSGRNASLGSGTLHLKKARLLQSSEDWNEAKRRRVSDPIMDLNVKKDALLTGMVDSVPKGKQDSTLLASLLQSFSSRLQSVALSQQIRKSFKEQGYTLSSDCTREEADVGCYGTASSHLKALLKKSKQKELASLSNVTGNNHQTLAKERLPKSSREMQGGAKPAGEPASCAARLKAVASLVEKRSSPAPSPKPSAACSQLALLLSSEAHLQQYSREHSLKAQSANRSASERLAAMASQKLQENLQSDLGQCNLLKEMPGHFNGQGQTPSNTLLPRKNTVAFFQTPGAASYSSRNAFGCKSATEKNNLKVSGNSNSLLLHLLKTQNVQKQSNGQDQNERYTVAEDSSTPPVTDEYSDHNLSLTEESSDDDSCYSSCTPIDLSLKQRGNKPAFESASLEKLTESLLQNWNPKAATHKMQAIKKGVSTESNLKSHQKVTLLQLLLGHKKDGKEGNMQDTQGLQPGCNLITARSHTSTGSSLTGNNSSKPTTPLSTPELFRAVKTTSPLNLSHPPQTTRHSSPLHVSNLQSSDQPQKPSPKQLTDHNKKKEAQAAPSLESKNNAQTSIPFSASRLLQNLAQCGMQSPTSVAEKNRQQFDVKTQQSLGLFDRISSPIISDSSTMSEENRPAAGRQLSQSDPEVASSAIENLLEKRTVLQLLLATSKKGKKAKKQRADLKDESPENKTKLHNDERLNEQILTVQIKTEPPEYNPDGALCGMDTSTKESRSTTFQATAAETQIKIDASPAREDIKKEPPSPQNPSPTLSKSGLLSRLLRQTQNSYPVDHHQETRQSIITEVTGQGLESPCTVPKKRKFCSVFRNPPENYYDKKLKTNDALEVVNGHGLFMGTSPEFSGDQQEIRCIRNELQFRPVTDNSVNMVNEPRSGSKESKGFNVLKQLLLSENCVKDMSQPRNVASSADNCDMLKDGRDMDAANKTKVSGPYSNDSVCSHNHQNLGLDPKVYQYPFNMRSPTHSPFPEHLGSQVLNIESAPFNLVPTNNDTEGPIRWVIRGVDRNHEFSKDSPRLTRTNPILYYMLQKGAASCSVNSEGAERPATKNYKAESLSSESRTQLRVKEEPALNRETNTVFLDLRNSYSHLESKKPDQNLNGVHGILEKVLAIKREPD</sequence>
<dbReference type="Pfam" id="PF15690">
    <property type="entry name" value="NRIP1_repr_4"/>
    <property type="match status" value="1"/>
</dbReference>
<feature type="region of interest" description="Disordered" evidence="1">
    <location>
        <begin position="569"/>
        <end position="624"/>
    </location>
</feature>
<dbReference type="InterPro" id="IPR031405">
    <property type="entry name" value="NRIP1_RD1"/>
</dbReference>
<evidence type="ECO:0000259" key="4">
    <source>
        <dbReference type="Pfam" id="PF15690"/>
    </source>
</evidence>
<dbReference type="GeneTree" id="ENSGT00390000007999"/>
<evidence type="ECO:0000259" key="2">
    <source>
        <dbReference type="Pfam" id="PF15687"/>
    </source>
</evidence>
<protein>
    <submittedName>
        <fullName evidence="5">Nuclear receptor interacting protein 1</fullName>
    </submittedName>
</protein>
<feature type="region of interest" description="Disordered" evidence="1">
    <location>
        <begin position="32"/>
        <end position="75"/>
    </location>
</feature>
<evidence type="ECO:0000259" key="3">
    <source>
        <dbReference type="Pfam" id="PF15688"/>
    </source>
</evidence>
<feature type="compositionally biased region" description="Basic and acidic residues" evidence="1">
    <location>
        <begin position="36"/>
        <end position="52"/>
    </location>
</feature>
<feature type="region of interest" description="Disordered" evidence="1">
    <location>
        <begin position="391"/>
        <end position="437"/>
    </location>
</feature>
<organism evidence="5 6">
    <name type="scientific">Latimeria chalumnae</name>
    <name type="common">Coelacanth</name>
    <dbReference type="NCBI Taxonomy" id="7897"/>
    <lineage>
        <taxon>Eukaryota</taxon>
        <taxon>Metazoa</taxon>
        <taxon>Chordata</taxon>
        <taxon>Craniata</taxon>
        <taxon>Vertebrata</taxon>
        <taxon>Euteleostomi</taxon>
        <taxon>Coelacanthiformes</taxon>
        <taxon>Coelacanthidae</taxon>
        <taxon>Latimeria</taxon>
    </lineage>
</organism>
<dbReference type="GO" id="GO:0035259">
    <property type="term" value="F:nuclear glucocorticoid receptor binding"/>
    <property type="evidence" value="ECO:0007669"/>
    <property type="project" value="TreeGrafter"/>
</dbReference>
<feature type="region of interest" description="Disordered" evidence="1">
    <location>
        <begin position="677"/>
        <end position="702"/>
    </location>
</feature>
<dbReference type="OMA" id="SPPYACG"/>
<proteinExistence type="predicted"/>
<feature type="compositionally biased region" description="Basic and acidic residues" evidence="1">
    <location>
        <begin position="604"/>
        <end position="613"/>
    </location>
</feature>
<evidence type="ECO:0000313" key="6">
    <source>
        <dbReference type="Proteomes" id="UP000008672"/>
    </source>
</evidence>
<feature type="domain" description="Nuclear receptor-interacting protein 1 repression" evidence="2">
    <location>
        <begin position="26"/>
        <end position="330"/>
    </location>
</feature>
<feature type="region of interest" description="Disordered" evidence="1">
    <location>
        <begin position="200"/>
        <end position="234"/>
    </location>
</feature>
<gene>
    <name evidence="5" type="primary">NRIP1</name>
</gene>
<dbReference type="OrthoDB" id="9878150at2759"/>
<feature type="domain" description="Nuclear receptor-interacting protein 1 repression" evidence="3">
    <location>
        <begin position="413"/>
        <end position="742"/>
    </location>
</feature>
<dbReference type="InterPro" id="IPR031406">
    <property type="entry name" value="NRIP1_RD2"/>
</dbReference>
<dbReference type="GO" id="GO:0005102">
    <property type="term" value="F:signaling receptor binding"/>
    <property type="evidence" value="ECO:0007669"/>
    <property type="project" value="InterPro"/>
</dbReference>
<dbReference type="Pfam" id="PF15688">
    <property type="entry name" value="NRIP1_repr_2"/>
    <property type="match status" value="1"/>
</dbReference>
<keyword evidence="6" id="KW-1185">Reference proteome</keyword>
<evidence type="ECO:0000313" key="5">
    <source>
        <dbReference type="Ensembl" id="ENSLACP00000005835.1"/>
    </source>
</evidence>
<feature type="domain" description="Nuclear receptor-interacting protein 1 repression" evidence="4">
    <location>
        <begin position="866"/>
        <end position="1185"/>
    </location>
</feature>
<feature type="region of interest" description="Disordered" evidence="1">
    <location>
        <begin position="513"/>
        <end position="556"/>
    </location>
</feature>
<feature type="compositionally biased region" description="Polar residues" evidence="1">
    <location>
        <begin position="53"/>
        <end position="75"/>
    </location>
</feature>
<dbReference type="Bgee" id="ENSLACG00000005183">
    <property type="expression patterns" value="Expressed in muscle tissue"/>
</dbReference>
<dbReference type="STRING" id="7897.ENSLACP00000005835"/>
<dbReference type="GO" id="GO:0003713">
    <property type="term" value="F:transcription coactivator activity"/>
    <property type="evidence" value="ECO:0007669"/>
    <property type="project" value="TreeGrafter"/>
</dbReference>
<feature type="compositionally biased region" description="Low complexity" evidence="1">
    <location>
        <begin position="535"/>
        <end position="549"/>
    </location>
</feature>
<dbReference type="InParanoid" id="H3A864"/>
<dbReference type="FunCoup" id="H3A864">
    <property type="interactions" value="2218"/>
</dbReference>
<dbReference type="PANTHER" id="PTHR15088">
    <property type="entry name" value="NUCLEAR FACTOR RIP140"/>
    <property type="match status" value="1"/>
</dbReference>
<dbReference type="Pfam" id="PF15689">
    <property type="entry name" value="NRIP1_repr_3"/>
    <property type="match status" value="1"/>
</dbReference>
<reference evidence="5" key="2">
    <citation type="submission" date="2025-08" db="UniProtKB">
        <authorList>
            <consortium name="Ensembl"/>
        </authorList>
    </citation>
    <scope>IDENTIFICATION</scope>
</reference>
<feature type="region of interest" description="Disordered" evidence="1">
    <location>
        <begin position="782"/>
        <end position="828"/>
    </location>
</feature>
<dbReference type="GO" id="GO:0003714">
    <property type="term" value="F:transcription corepressor activity"/>
    <property type="evidence" value="ECO:0007669"/>
    <property type="project" value="TreeGrafter"/>
</dbReference>
<name>H3A864_LATCH</name>
<dbReference type="InterPro" id="IPR031407">
    <property type="entry name" value="NRIP1_RD3"/>
</dbReference>
<dbReference type="EMBL" id="AFYH01225853">
    <property type="status" value="NOT_ANNOTATED_CDS"/>
    <property type="molecule type" value="Genomic_DNA"/>
</dbReference>
<feature type="compositionally biased region" description="Basic and acidic residues" evidence="1">
    <location>
        <begin position="807"/>
        <end position="816"/>
    </location>
</feature>
<dbReference type="GO" id="GO:0046965">
    <property type="term" value="F:nuclear retinoid X receptor binding"/>
    <property type="evidence" value="ECO:0007669"/>
    <property type="project" value="TreeGrafter"/>
</dbReference>
<dbReference type="InterPro" id="IPR031408">
    <property type="entry name" value="NRIP1_RD4"/>
</dbReference>
<dbReference type="InterPro" id="IPR026649">
    <property type="entry name" value="NRIP1"/>
</dbReference>
<dbReference type="GO" id="GO:0000122">
    <property type="term" value="P:negative regulation of transcription by RNA polymerase II"/>
    <property type="evidence" value="ECO:0007669"/>
    <property type="project" value="TreeGrafter"/>
</dbReference>
<feature type="compositionally biased region" description="Basic and acidic residues" evidence="1">
    <location>
        <begin position="734"/>
        <end position="755"/>
    </location>
</feature>
<feature type="compositionally biased region" description="Basic and acidic residues" evidence="1">
    <location>
        <begin position="210"/>
        <end position="220"/>
    </location>
</feature>
<dbReference type="Pfam" id="PF15687">
    <property type="entry name" value="NRIP1_repr_1"/>
    <property type="match status" value="1"/>
</dbReference>
<reference evidence="6" key="1">
    <citation type="submission" date="2011-08" db="EMBL/GenBank/DDBJ databases">
        <title>The draft genome of Latimeria chalumnae.</title>
        <authorList>
            <person name="Di Palma F."/>
            <person name="Alfoldi J."/>
            <person name="Johnson J."/>
            <person name="Berlin A."/>
            <person name="Gnerre S."/>
            <person name="Jaffe D."/>
            <person name="MacCallum I."/>
            <person name="Young S."/>
            <person name="Walker B.J."/>
            <person name="Lander E."/>
            <person name="Lindblad-Toh K."/>
        </authorList>
    </citation>
    <scope>NUCLEOTIDE SEQUENCE [LARGE SCALE GENOMIC DNA]</scope>
    <source>
        <strain evidence="6">Wild caught</strain>
    </source>
</reference>
<evidence type="ECO:0000256" key="1">
    <source>
        <dbReference type="SAM" id="MobiDB-lite"/>
    </source>
</evidence>
<dbReference type="GO" id="GO:0005634">
    <property type="term" value="C:nucleus"/>
    <property type="evidence" value="ECO:0007669"/>
    <property type="project" value="InterPro"/>
</dbReference>
<dbReference type="PANTHER" id="PTHR15088:SF0">
    <property type="entry name" value="NUCLEAR RECEPTOR-INTERACTING PROTEIN 1"/>
    <property type="match status" value="1"/>
</dbReference>
<dbReference type="eggNOG" id="ENOG502QS1C">
    <property type="taxonomic scope" value="Eukaryota"/>
</dbReference>
<dbReference type="GO" id="GO:0030331">
    <property type="term" value="F:nuclear estrogen receptor binding"/>
    <property type="evidence" value="ECO:0007669"/>
    <property type="project" value="TreeGrafter"/>
</dbReference>
<feature type="compositionally biased region" description="Polar residues" evidence="1">
    <location>
        <begin position="569"/>
        <end position="603"/>
    </location>
</feature>